<evidence type="ECO:0000313" key="3">
    <source>
        <dbReference type="EMBL" id="KAK7339209.1"/>
    </source>
</evidence>
<protein>
    <submittedName>
        <fullName evidence="3">Uncharacterized protein</fullName>
    </submittedName>
</protein>
<dbReference type="EMBL" id="JAYMYQ010000004">
    <property type="protein sequence ID" value="KAK7339209.1"/>
    <property type="molecule type" value="Genomic_DNA"/>
</dbReference>
<dbReference type="Proteomes" id="UP001367508">
    <property type="component" value="Unassembled WGS sequence"/>
</dbReference>
<comment type="caution">
    <text evidence="3">The sequence shown here is derived from an EMBL/GenBank/DDBJ whole genome shotgun (WGS) entry which is preliminary data.</text>
</comment>
<dbReference type="InterPro" id="IPR005043">
    <property type="entry name" value="XPO2_C"/>
</dbReference>
<name>A0AAN9LNH5_CANGL</name>
<feature type="domain" description="Exportin-2 C-terminal" evidence="1">
    <location>
        <begin position="198"/>
        <end position="268"/>
    </location>
</feature>
<evidence type="ECO:0000313" key="4">
    <source>
        <dbReference type="Proteomes" id="UP001367508"/>
    </source>
</evidence>
<keyword evidence="4" id="KW-1185">Reference proteome</keyword>
<proteinExistence type="predicted"/>
<dbReference type="InterPro" id="IPR013713">
    <property type="entry name" value="XPO2_central"/>
</dbReference>
<dbReference type="GO" id="GO:0006606">
    <property type="term" value="P:protein import into nucleus"/>
    <property type="evidence" value="ECO:0007669"/>
    <property type="project" value="TreeGrafter"/>
</dbReference>
<dbReference type="Pfam" id="PF03378">
    <property type="entry name" value="CAS_CSE1"/>
    <property type="match status" value="1"/>
</dbReference>
<dbReference type="SUPFAM" id="SSF48371">
    <property type="entry name" value="ARM repeat"/>
    <property type="match status" value="1"/>
</dbReference>
<dbReference type="AlphaFoldDB" id="A0AAN9LNH5"/>
<dbReference type="InterPro" id="IPR011989">
    <property type="entry name" value="ARM-like"/>
</dbReference>
<organism evidence="3 4">
    <name type="scientific">Canavalia gladiata</name>
    <name type="common">Sword bean</name>
    <name type="synonym">Dolichos gladiatus</name>
    <dbReference type="NCBI Taxonomy" id="3824"/>
    <lineage>
        <taxon>Eukaryota</taxon>
        <taxon>Viridiplantae</taxon>
        <taxon>Streptophyta</taxon>
        <taxon>Embryophyta</taxon>
        <taxon>Tracheophyta</taxon>
        <taxon>Spermatophyta</taxon>
        <taxon>Magnoliopsida</taxon>
        <taxon>eudicotyledons</taxon>
        <taxon>Gunneridae</taxon>
        <taxon>Pentapetalae</taxon>
        <taxon>rosids</taxon>
        <taxon>fabids</taxon>
        <taxon>Fabales</taxon>
        <taxon>Fabaceae</taxon>
        <taxon>Papilionoideae</taxon>
        <taxon>50 kb inversion clade</taxon>
        <taxon>NPAAA clade</taxon>
        <taxon>indigoferoid/millettioid clade</taxon>
        <taxon>Phaseoleae</taxon>
        <taxon>Canavalia</taxon>
    </lineage>
</organism>
<reference evidence="3 4" key="1">
    <citation type="submission" date="2024-01" db="EMBL/GenBank/DDBJ databases">
        <title>The genomes of 5 underutilized Papilionoideae crops provide insights into root nodulation and disease resistanc.</title>
        <authorList>
            <person name="Jiang F."/>
        </authorList>
    </citation>
    <scope>NUCLEOTIDE SEQUENCE [LARGE SCALE GENOMIC DNA]</scope>
    <source>
        <strain evidence="3">LVBAO_FW01</strain>
        <tissue evidence="3">Leaves</tissue>
    </source>
</reference>
<feature type="domain" description="Exportin-2 central" evidence="2">
    <location>
        <begin position="10"/>
        <end position="189"/>
    </location>
</feature>
<dbReference type="Gene3D" id="1.25.10.10">
    <property type="entry name" value="Leucine-rich Repeat Variant"/>
    <property type="match status" value="1"/>
</dbReference>
<evidence type="ECO:0000259" key="2">
    <source>
        <dbReference type="Pfam" id="PF08506"/>
    </source>
</evidence>
<dbReference type="GO" id="GO:0005829">
    <property type="term" value="C:cytosol"/>
    <property type="evidence" value="ECO:0007669"/>
    <property type="project" value="TreeGrafter"/>
</dbReference>
<dbReference type="GO" id="GO:0005635">
    <property type="term" value="C:nuclear envelope"/>
    <property type="evidence" value="ECO:0007669"/>
    <property type="project" value="TreeGrafter"/>
</dbReference>
<accession>A0AAN9LNH5</accession>
<dbReference type="GO" id="GO:0031267">
    <property type="term" value="F:small GTPase binding"/>
    <property type="evidence" value="ECO:0007669"/>
    <property type="project" value="InterPro"/>
</dbReference>
<dbReference type="GO" id="GO:0005049">
    <property type="term" value="F:nuclear export signal receptor activity"/>
    <property type="evidence" value="ECO:0007669"/>
    <property type="project" value="TreeGrafter"/>
</dbReference>
<evidence type="ECO:0000259" key="1">
    <source>
        <dbReference type="Pfam" id="PF03378"/>
    </source>
</evidence>
<dbReference type="GO" id="GO:0006611">
    <property type="term" value="P:protein export from nucleus"/>
    <property type="evidence" value="ECO:0007669"/>
    <property type="project" value="TreeGrafter"/>
</dbReference>
<dbReference type="Pfam" id="PF08506">
    <property type="entry name" value="Cse1"/>
    <property type="match status" value="1"/>
</dbReference>
<dbReference type="InterPro" id="IPR016024">
    <property type="entry name" value="ARM-type_fold"/>
</dbReference>
<dbReference type="PANTHER" id="PTHR10997:SF8">
    <property type="entry name" value="EXPORTIN-2"/>
    <property type="match status" value="1"/>
</dbReference>
<sequence length="286" mass="31730">MFFNNDHLRTLLGNVSQSSSQGQLAITAVKFLATVSTSVHHTLFSNEGVVPQIFQCIVIANVKLREDDEELFERNYIEFIRKDIEGSDLDTGRKIAYKLLKGIATHYGDAARSIVSAQIQTWLSSLAANPVENWKENDCATYLVVSLATKRLCLHGTCGCSDFFFESVISPERQNPDVNGYPMLKSNVVHSYATSYIEKILLVKDEVGRACYTSTDINPIFPMLMNNLFGALKLQESKENQYAMKFIMGVLGVASLSVEVARVCIEGLPWVPSGLLWTWTKDGGGA</sequence>
<dbReference type="PANTHER" id="PTHR10997">
    <property type="entry name" value="IMPORTIN-7, 8, 11"/>
    <property type="match status" value="1"/>
</dbReference>
<gene>
    <name evidence="3" type="ORF">VNO77_19863</name>
</gene>